<dbReference type="Proteomes" id="UP001066276">
    <property type="component" value="Chromosome 10"/>
</dbReference>
<protein>
    <submittedName>
        <fullName evidence="1">Uncharacterized protein</fullName>
    </submittedName>
</protein>
<accession>A0AAV7M4J8</accession>
<keyword evidence="2" id="KW-1185">Reference proteome</keyword>
<reference evidence="1" key="1">
    <citation type="journal article" date="2022" name="bioRxiv">
        <title>Sequencing and chromosome-scale assembly of the giantPleurodeles waltlgenome.</title>
        <authorList>
            <person name="Brown T."/>
            <person name="Elewa A."/>
            <person name="Iarovenko S."/>
            <person name="Subramanian E."/>
            <person name="Araus A.J."/>
            <person name="Petzold A."/>
            <person name="Susuki M."/>
            <person name="Suzuki K.-i.T."/>
            <person name="Hayashi T."/>
            <person name="Toyoda A."/>
            <person name="Oliveira C."/>
            <person name="Osipova E."/>
            <person name="Leigh N.D."/>
            <person name="Simon A."/>
            <person name="Yun M.H."/>
        </authorList>
    </citation>
    <scope>NUCLEOTIDE SEQUENCE</scope>
    <source>
        <strain evidence="1">20211129_DDA</strain>
        <tissue evidence="1">Liver</tissue>
    </source>
</reference>
<evidence type="ECO:0000313" key="2">
    <source>
        <dbReference type="Proteomes" id="UP001066276"/>
    </source>
</evidence>
<gene>
    <name evidence="1" type="ORF">NDU88_003837</name>
</gene>
<dbReference type="AlphaFoldDB" id="A0AAV7M4J8"/>
<name>A0AAV7M4J8_PLEWA</name>
<comment type="caution">
    <text evidence="1">The sequence shown here is derived from an EMBL/GenBank/DDBJ whole genome shotgun (WGS) entry which is preliminary data.</text>
</comment>
<sequence>MRRSRLCEGTPGVTADPTCGLSWARALKSPGSRWGAAAKPEERWPLAPVVCLPPASEGLIGRAAQMKSGRLWAQDWALCEWLLGRPEVRRHPAWPHSRSAPGARLSGSGLVAGARLRGQPEVAMRGPGRRMAPALAGRGWCPKDFWD</sequence>
<organism evidence="1 2">
    <name type="scientific">Pleurodeles waltl</name>
    <name type="common">Iberian ribbed newt</name>
    <dbReference type="NCBI Taxonomy" id="8319"/>
    <lineage>
        <taxon>Eukaryota</taxon>
        <taxon>Metazoa</taxon>
        <taxon>Chordata</taxon>
        <taxon>Craniata</taxon>
        <taxon>Vertebrata</taxon>
        <taxon>Euteleostomi</taxon>
        <taxon>Amphibia</taxon>
        <taxon>Batrachia</taxon>
        <taxon>Caudata</taxon>
        <taxon>Salamandroidea</taxon>
        <taxon>Salamandridae</taxon>
        <taxon>Pleurodelinae</taxon>
        <taxon>Pleurodeles</taxon>
    </lineage>
</organism>
<proteinExistence type="predicted"/>
<dbReference type="EMBL" id="JANPWB010000014">
    <property type="protein sequence ID" value="KAJ1098730.1"/>
    <property type="molecule type" value="Genomic_DNA"/>
</dbReference>
<evidence type="ECO:0000313" key="1">
    <source>
        <dbReference type="EMBL" id="KAJ1098730.1"/>
    </source>
</evidence>